<reference evidence="2" key="1">
    <citation type="submission" date="2018-10" db="EMBL/GenBank/DDBJ databases">
        <title>Hidden diversity of soil giant viruses.</title>
        <authorList>
            <person name="Schulz F."/>
            <person name="Alteio L."/>
            <person name="Goudeau D."/>
            <person name="Ryan E.M."/>
            <person name="Malmstrom R.R."/>
            <person name="Blanchard J."/>
            <person name="Woyke T."/>
        </authorList>
    </citation>
    <scope>NUCLEOTIDE SEQUENCE</scope>
    <source>
        <strain evidence="2">SOV1</strain>
    </source>
</reference>
<evidence type="ECO:0000313" key="2">
    <source>
        <dbReference type="EMBL" id="AYV85999.1"/>
    </source>
</evidence>
<name>A0A3G5AJV6_9VIRU</name>
<dbReference type="EMBL" id="MK072490">
    <property type="protein sequence ID" value="AYV85999.1"/>
    <property type="molecule type" value="Genomic_DNA"/>
</dbReference>
<proteinExistence type="predicted"/>
<organism evidence="2">
    <name type="scientific">Solivirus sp</name>
    <dbReference type="NCBI Taxonomy" id="2487772"/>
    <lineage>
        <taxon>Viruses</taxon>
        <taxon>Pithoviruses</taxon>
    </lineage>
</organism>
<sequence length="138" mass="16224">MSDDKLKELYQSVKIDIKPDSSILQAEERRKKAILEEIRLKLERLINDAMTAISEHKSDGYCILNYNENPSGIATRLRNGGFIVKEESFSPLISHRGRTDRYALIIFWQPFDDLTIQKIVRDLNEKKRREYSKFMSQD</sequence>
<feature type="coiled-coil region" evidence="1">
    <location>
        <begin position="24"/>
        <end position="55"/>
    </location>
</feature>
<keyword evidence="1" id="KW-0175">Coiled coil</keyword>
<protein>
    <submittedName>
        <fullName evidence="2">Uncharacterized protein</fullName>
    </submittedName>
</protein>
<evidence type="ECO:0000256" key="1">
    <source>
        <dbReference type="SAM" id="Coils"/>
    </source>
</evidence>
<accession>A0A3G5AJV6</accession>
<gene>
    <name evidence="2" type="ORF">Solivirus2_70</name>
</gene>